<dbReference type="AlphaFoldDB" id="A0A5Q4BG93"/>
<name>A0A5Q4BG93_9PEZI</name>
<organism evidence="1 2">
    <name type="scientific">Colletotrichum shisoi</name>
    <dbReference type="NCBI Taxonomy" id="2078593"/>
    <lineage>
        <taxon>Eukaryota</taxon>
        <taxon>Fungi</taxon>
        <taxon>Dikarya</taxon>
        <taxon>Ascomycota</taxon>
        <taxon>Pezizomycotina</taxon>
        <taxon>Sordariomycetes</taxon>
        <taxon>Hypocreomycetidae</taxon>
        <taxon>Glomerellales</taxon>
        <taxon>Glomerellaceae</taxon>
        <taxon>Colletotrichum</taxon>
        <taxon>Colletotrichum destructivum species complex</taxon>
    </lineage>
</organism>
<accession>A0A5Q4BG93</accession>
<dbReference type="OrthoDB" id="4847041at2759"/>
<sequence>MRLPIIFTSALAIVTRRGEPKNTGSLSNDHLPLDRLPECWQKCFQSTNHAYPPDVNKVGIRDFCEDKLWHLRMWDMNWLSACSTSDCNDEDINLGQTWFEDVCNAH</sequence>
<gene>
    <name evidence="1" type="ORF">CSHISOI_09491</name>
</gene>
<comment type="caution">
    <text evidence="1">The sequence shown here is derived from an EMBL/GenBank/DDBJ whole genome shotgun (WGS) entry which is preliminary data.</text>
</comment>
<evidence type="ECO:0000313" key="1">
    <source>
        <dbReference type="EMBL" id="TQN65935.1"/>
    </source>
</evidence>
<dbReference type="Proteomes" id="UP000326340">
    <property type="component" value="Unassembled WGS sequence"/>
</dbReference>
<reference evidence="1 2" key="1">
    <citation type="journal article" date="2019" name="Sci. Rep.">
        <title>Colletotrichum shisoi sp. nov., an anthracnose pathogen of Perilla frutescens in Japan: molecular phylogenetic, morphological and genomic evidence.</title>
        <authorList>
            <person name="Gan P."/>
            <person name="Tsushima A."/>
            <person name="Hiroyama R."/>
            <person name="Narusaka M."/>
            <person name="Takano Y."/>
            <person name="Narusaka Y."/>
            <person name="Kawaradani M."/>
            <person name="Damm U."/>
            <person name="Shirasu K."/>
        </authorList>
    </citation>
    <scope>NUCLEOTIDE SEQUENCE [LARGE SCALE GENOMIC DNA]</scope>
    <source>
        <strain evidence="1 2">PG-2018a</strain>
    </source>
</reference>
<evidence type="ECO:0008006" key="3">
    <source>
        <dbReference type="Google" id="ProtNLM"/>
    </source>
</evidence>
<protein>
    <recommendedName>
        <fullName evidence="3">Extracellular membrane protein CFEM domain-containing protein</fullName>
    </recommendedName>
</protein>
<keyword evidence="2" id="KW-1185">Reference proteome</keyword>
<evidence type="ECO:0000313" key="2">
    <source>
        <dbReference type="Proteomes" id="UP000326340"/>
    </source>
</evidence>
<proteinExistence type="predicted"/>
<dbReference type="EMBL" id="PUHP01001392">
    <property type="protein sequence ID" value="TQN65935.1"/>
    <property type="molecule type" value="Genomic_DNA"/>
</dbReference>